<dbReference type="PROSITE" id="PS00061">
    <property type="entry name" value="ADH_SHORT"/>
    <property type="match status" value="1"/>
</dbReference>
<dbReference type="EMBL" id="AP022345">
    <property type="protein sequence ID" value="BBU69552.1"/>
    <property type="molecule type" value="Genomic_DNA"/>
</dbReference>
<dbReference type="PRINTS" id="PR00080">
    <property type="entry name" value="SDRFAMILY"/>
</dbReference>
<dbReference type="GO" id="GO:0018454">
    <property type="term" value="F:acetoacetyl-CoA reductase activity"/>
    <property type="evidence" value="ECO:0007669"/>
    <property type="project" value="InterPro"/>
</dbReference>
<dbReference type="InterPro" id="IPR057326">
    <property type="entry name" value="KR_dom"/>
</dbReference>
<dbReference type="PRINTS" id="PR00081">
    <property type="entry name" value="GDHRDH"/>
</dbReference>
<dbReference type="Gene3D" id="3.40.50.720">
    <property type="entry name" value="NAD(P)-binding Rossmann-like Domain"/>
    <property type="match status" value="1"/>
</dbReference>
<evidence type="ECO:0000313" key="6">
    <source>
        <dbReference type="Proteomes" id="UP000463961"/>
    </source>
</evidence>
<dbReference type="GO" id="GO:0042619">
    <property type="term" value="P:poly-hydroxybutyrate biosynthetic process"/>
    <property type="evidence" value="ECO:0007669"/>
    <property type="project" value="InterPro"/>
</dbReference>
<evidence type="ECO:0000256" key="2">
    <source>
        <dbReference type="ARBA" id="ARBA00023002"/>
    </source>
</evidence>
<dbReference type="FunFam" id="3.40.50.720:FF:000173">
    <property type="entry name" value="3-oxoacyl-[acyl-carrier protein] reductase"/>
    <property type="match status" value="1"/>
</dbReference>
<dbReference type="PANTHER" id="PTHR42879">
    <property type="entry name" value="3-OXOACYL-(ACYL-CARRIER-PROTEIN) REDUCTASE"/>
    <property type="match status" value="1"/>
</dbReference>
<dbReference type="InterPro" id="IPR020904">
    <property type="entry name" value="Sc_DH/Rdtase_CS"/>
</dbReference>
<dbReference type="InterPro" id="IPR036291">
    <property type="entry name" value="NAD(P)-bd_dom_sf"/>
</dbReference>
<accession>A0A679HVC1</accession>
<dbReference type="Pfam" id="PF00106">
    <property type="entry name" value="adh_short"/>
    <property type="match status" value="1"/>
</dbReference>
<dbReference type="SUPFAM" id="SSF51735">
    <property type="entry name" value="NAD(P)-binding Rossmann-fold domains"/>
    <property type="match status" value="1"/>
</dbReference>
<dbReference type="NCBIfam" id="NF009464">
    <property type="entry name" value="PRK12824.1"/>
    <property type="match status" value="1"/>
</dbReference>
<feature type="domain" description="Ketoreductase" evidence="4">
    <location>
        <begin position="4"/>
        <end position="186"/>
    </location>
</feature>
<sequence>MSQHIAFVTGAMGGLGTAFCQAFDKAGYKVVAAYHPEFDDKEAWLAEQKAEGFTNFIPVACDVGNYESCVAAAAEAEKLAGGVIDVLVNNAGITRDKFFTKMDKGQWDAVINTNLTSVYNVTQPFAAKMAEKGWGRVINISSVNGVKGQAGQTNYSAAKAGVIGFTKALAAEMATKGVTVNAITPGYVATKMVMAIREDILQSIVDTVPMKRLAKPEEIAGLAVYLASDLAGFITGATMNINGGLYYQ</sequence>
<dbReference type="GO" id="GO:0005737">
    <property type="term" value="C:cytoplasm"/>
    <property type="evidence" value="ECO:0007669"/>
    <property type="project" value="InterPro"/>
</dbReference>
<dbReference type="CDD" id="cd05333">
    <property type="entry name" value="BKR_SDR_c"/>
    <property type="match status" value="1"/>
</dbReference>
<evidence type="ECO:0000259" key="4">
    <source>
        <dbReference type="SMART" id="SM00822"/>
    </source>
</evidence>
<dbReference type="RefSeq" id="WP_162049744.1">
    <property type="nucleotide sequence ID" value="NZ_AP019011.1"/>
</dbReference>
<dbReference type="Proteomes" id="UP000463961">
    <property type="component" value="Chromosome"/>
</dbReference>
<keyword evidence="2" id="KW-0560">Oxidoreductase</keyword>
<organism evidence="5 6">
    <name type="scientific">Fluviibacter phosphoraccumulans</name>
    <dbReference type="NCBI Taxonomy" id="1751046"/>
    <lineage>
        <taxon>Bacteria</taxon>
        <taxon>Pseudomonadati</taxon>
        <taxon>Pseudomonadota</taxon>
        <taxon>Betaproteobacteria</taxon>
        <taxon>Rhodocyclales</taxon>
        <taxon>Fluviibacteraceae</taxon>
        <taxon>Fluviibacter</taxon>
    </lineage>
</organism>
<keyword evidence="6" id="KW-1185">Reference proteome</keyword>
<dbReference type="PANTHER" id="PTHR42879:SF2">
    <property type="entry name" value="3-OXOACYL-[ACYL-CARRIER-PROTEIN] REDUCTASE FABG"/>
    <property type="match status" value="1"/>
</dbReference>
<protein>
    <submittedName>
        <fullName evidence="5">Beta-ketoacyl-ACP reductase</fullName>
    </submittedName>
</protein>
<dbReference type="NCBIfam" id="TIGR01829">
    <property type="entry name" value="AcAcCoA_reduct"/>
    <property type="match status" value="1"/>
</dbReference>
<dbReference type="AlphaFoldDB" id="A0A679HVC1"/>
<gene>
    <name evidence="5" type="primary">phbB-1_2</name>
    <name evidence="5" type="ORF">ICHIAU1_18350</name>
</gene>
<reference evidence="6" key="1">
    <citation type="submission" date="2020-01" db="EMBL/GenBank/DDBJ databases">
        <title>Phosphoaccumulans saitamaens gen. nov., sp. nov., a polyphosphate accumulating bacterium isolated from surface river water.</title>
        <authorList>
            <person name="Watanabe K."/>
            <person name="Suda W."/>
        </authorList>
    </citation>
    <scope>NUCLEOTIDE SEQUENCE [LARGE SCALE GENOMIC DNA]</scope>
    <source>
        <strain evidence="6">ICHIAU1</strain>
    </source>
</reference>
<evidence type="ECO:0000256" key="3">
    <source>
        <dbReference type="RuleBase" id="RU000363"/>
    </source>
</evidence>
<comment type="similarity">
    <text evidence="1 3">Belongs to the short-chain dehydrogenases/reductases (SDR) family.</text>
</comment>
<dbReference type="InterPro" id="IPR011283">
    <property type="entry name" value="Acetoacetyl-CoA_reductase"/>
</dbReference>
<evidence type="ECO:0000313" key="5">
    <source>
        <dbReference type="EMBL" id="BBU69552.1"/>
    </source>
</evidence>
<dbReference type="OrthoDB" id="156828at2"/>
<dbReference type="GO" id="GO:0032787">
    <property type="term" value="P:monocarboxylic acid metabolic process"/>
    <property type="evidence" value="ECO:0007669"/>
    <property type="project" value="UniProtKB-ARBA"/>
</dbReference>
<dbReference type="InterPro" id="IPR050259">
    <property type="entry name" value="SDR"/>
</dbReference>
<dbReference type="InterPro" id="IPR002347">
    <property type="entry name" value="SDR_fam"/>
</dbReference>
<dbReference type="SMART" id="SM00822">
    <property type="entry name" value="PKS_KR"/>
    <property type="match status" value="1"/>
</dbReference>
<proteinExistence type="inferred from homology"/>
<evidence type="ECO:0000256" key="1">
    <source>
        <dbReference type="ARBA" id="ARBA00006484"/>
    </source>
</evidence>
<dbReference type="NCBIfam" id="NF009466">
    <property type="entry name" value="PRK12826.1-2"/>
    <property type="match status" value="1"/>
</dbReference>
<name>A0A679HVC1_9RHOO</name>